<feature type="region of interest" description="Disordered" evidence="1">
    <location>
        <begin position="126"/>
        <end position="153"/>
    </location>
</feature>
<accession>A0ABQ8JZN5</accession>
<feature type="compositionally biased region" description="Polar residues" evidence="1">
    <location>
        <begin position="356"/>
        <end position="368"/>
    </location>
</feature>
<dbReference type="RefSeq" id="XP_047772732.1">
    <property type="nucleotide sequence ID" value="XM_047918579.1"/>
</dbReference>
<protein>
    <submittedName>
        <fullName evidence="2">Uncharacterized protein</fullName>
    </submittedName>
</protein>
<reference evidence="2 3" key="1">
    <citation type="journal article" date="2021" name="Environ. Microbiol.">
        <title>Gene family expansions and transcriptome signatures uncover fungal adaptations to wood decay.</title>
        <authorList>
            <person name="Hage H."/>
            <person name="Miyauchi S."/>
            <person name="Viragh M."/>
            <person name="Drula E."/>
            <person name="Min B."/>
            <person name="Chaduli D."/>
            <person name="Navarro D."/>
            <person name="Favel A."/>
            <person name="Norest M."/>
            <person name="Lesage-Meessen L."/>
            <person name="Balint B."/>
            <person name="Merenyi Z."/>
            <person name="de Eugenio L."/>
            <person name="Morin E."/>
            <person name="Martinez A.T."/>
            <person name="Baldrian P."/>
            <person name="Stursova M."/>
            <person name="Martinez M.J."/>
            <person name="Novotny C."/>
            <person name="Magnuson J.K."/>
            <person name="Spatafora J.W."/>
            <person name="Maurice S."/>
            <person name="Pangilinan J."/>
            <person name="Andreopoulos W."/>
            <person name="LaButti K."/>
            <person name="Hundley H."/>
            <person name="Na H."/>
            <person name="Kuo A."/>
            <person name="Barry K."/>
            <person name="Lipzen A."/>
            <person name="Henrissat B."/>
            <person name="Riley R."/>
            <person name="Ahrendt S."/>
            <person name="Nagy L.G."/>
            <person name="Grigoriev I.V."/>
            <person name="Martin F."/>
            <person name="Rosso M.N."/>
        </authorList>
    </citation>
    <scope>NUCLEOTIDE SEQUENCE [LARGE SCALE GENOMIC DNA]</scope>
    <source>
        <strain evidence="2 3">CIRM-BRFM 1785</strain>
    </source>
</reference>
<feature type="compositionally biased region" description="Polar residues" evidence="1">
    <location>
        <begin position="134"/>
        <end position="150"/>
    </location>
</feature>
<dbReference type="GeneID" id="71999311"/>
<comment type="caution">
    <text evidence="2">The sequence shown here is derived from an EMBL/GenBank/DDBJ whole genome shotgun (WGS) entry which is preliminary data.</text>
</comment>
<feature type="region of interest" description="Disordered" evidence="1">
    <location>
        <begin position="296"/>
        <end position="327"/>
    </location>
</feature>
<dbReference type="EMBL" id="JADCUA010000041">
    <property type="protein sequence ID" value="KAH9829238.1"/>
    <property type="molecule type" value="Genomic_DNA"/>
</dbReference>
<keyword evidence="3" id="KW-1185">Reference proteome</keyword>
<sequence>MYTYHGETGGPWVCDPASTRCPLFAVRFAALFAMNSPVANDVYPGPNVLDFAIKESPFSLSTLPSLSLSDIINIPEDDIGLAARPLVTLGAPQISRANAMSLGFILSDRLSNNITSTSIGTKLSLSASSSTSADNNHWQRSSGRNGSVDSQVRGWAPMDPDHYTLVDTLELPVSAPVPHISGRACVAHIPGPSCIPDVCLPWNQQGGSTPADVSPDQVHVQVGLGLSAAPIGTAAGLEKSQPDVFLDSCLELEPSPEPMLQFPALTRVPRCLVSTRASCPTLSHVPVSTPLPLAGAALPSRPAPGQVPSGTELPRTIPPPPRGGVSPAVARSITNIRLAREHAAQAYAARPRAEGTTATESDAASRTPSVLGRWTKDLRHDRLEGCTCVGVSRTNVQY</sequence>
<name>A0ABQ8JZN5_9APHY</name>
<gene>
    <name evidence="2" type="ORF">C8Q71DRAFT_443233</name>
</gene>
<dbReference type="Proteomes" id="UP000814176">
    <property type="component" value="Unassembled WGS sequence"/>
</dbReference>
<organism evidence="2 3">
    <name type="scientific">Rhodofomes roseus</name>
    <dbReference type="NCBI Taxonomy" id="34475"/>
    <lineage>
        <taxon>Eukaryota</taxon>
        <taxon>Fungi</taxon>
        <taxon>Dikarya</taxon>
        <taxon>Basidiomycota</taxon>
        <taxon>Agaricomycotina</taxon>
        <taxon>Agaricomycetes</taxon>
        <taxon>Polyporales</taxon>
        <taxon>Rhodofomes</taxon>
    </lineage>
</organism>
<feature type="region of interest" description="Disordered" evidence="1">
    <location>
        <begin position="344"/>
        <end position="368"/>
    </location>
</feature>
<evidence type="ECO:0000256" key="1">
    <source>
        <dbReference type="SAM" id="MobiDB-lite"/>
    </source>
</evidence>
<evidence type="ECO:0000313" key="2">
    <source>
        <dbReference type="EMBL" id="KAH9829238.1"/>
    </source>
</evidence>
<proteinExistence type="predicted"/>
<evidence type="ECO:0000313" key="3">
    <source>
        <dbReference type="Proteomes" id="UP000814176"/>
    </source>
</evidence>